<feature type="domain" description="PARP-type" evidence="7">
    <location>
        <begin position="13"/>
        <end position="56"/>
    </location>
</feature>
<dbReference type="Proteomes" id="UP000663864">
    <property type="component" value="Unassembled WGS sequence"/>
</dbReference>
<keyword evidence="3" id="KW-0863">Zinc-finger</keyword>
<dbReference type="GO" id="GO:0005634">
    <property type="term" value="C:nucleus"/>
    <property type="evidence" value="ECO:0007669"/>
    <property type="project" value="UniProtKB-SubCell"/>
</dbReference>
<keyword evidence="4" id="KW-0862">Zinc</keyword>
<name>A0A814XT86_9BILA</name>
<organism evidence="8 9">
    <name type="scientific">Rotaria sordida</name>
    <dbReference type="NCBI Taxonomy" id="392033"/>
    <lineage>
        <taxon>Eukaryota</taxon>
        <taxon>Metazoa</taxon>
        <taxon>Spiralia</taxon>
        <taxon>Gnathifera</taxon>
        <taxon>Rotifera</taxon>
        <taxon>Eurotatoria</taxon>
        <taxon>Bdelloidea</taxon>
        <taxon>Philodinida</taxon>
        <taxon>Philodinidae</taxon>
        <taxon>Rotaria</taxon>
    </lineage>
</organism>
<dbReference type="InterPro" id="IPR001510">
    <property type="entry name" value="Znf_PARP"/>
</dbReference>
<sequence>MLQDEEGYKSTAWNHYDCFWKHPETKKLDGIHEIHNFTKLNAEDRAKITAAFNEFKTNKMTTKKKGKTTSKKRNNNDSDDEDFSSKSESAPKKSTKKEPASKKRKRALTEEED</sequence>
<accession>A0A814XT86</accession>
<dbReference type="PROSITE" id="PS50064">
    <property type="entry name" value="ZF_PARP_2"/>
    <property type="match status" value="1"/>
</dbReference>
<dbReference type="GO" id="GO:0003677">
    <property type="term" value="F:DNA binding"/>
    <property type="evidence" value="ECO:0007669"/>
    <property type="project" value="InterPro"/>
</dbReference>
<dbReference type="SUPFAM" id="SSF57716">
    <property type="entry name" value="Glucocorticoid receptor-like (DNA-binding domain)"/>
    <property type="match status" value="1"/>
</dbReference>
<evidence type="ECO:0000256" key="5">
    <source>
        <dbReference type="ARBA" id="ARBA00023242"/>
    </source>
</evidence>
<evidence type="ECO:0000256" key="3">
    <source>
        <dbReference type="ARBA" id="ARBA00022771"/>
    </source>
</evidence>
<dbReference type="EMBL" id="CAJNOT010001575">
    <property type="protein sequence ID" value="CAF1220047.1"/>
    <property type="molecule type" value="Genomic_DNA"/>
</dbReference>
<evidence type="ECO:0000313" key="9">
    <source>
        <dbReference type="Proteomes" id="UP000663864"/>
    </source>
</evidence>
<proteinExistence type="predicted"/>
<comment type="subcellular location">
    <subcellularLocation>
        <location evidence="1">Nucleus</location>
    </subcellularLocation>
</comment>
<evidence type="ECO:0000256" key="4">
    <source>
        <dbReference type="ARBA" id="ARBA00022833"/>
    </source>
</evidence>
<dbReference type="AlphaFoldDB" id="A0A814XT86"/>
<dbReference type="GO" id="GO:0008270">
    <property type="term" value="F:zinc ion binding"/>
    <property type="evidence" value="ECO:0007669"/>
    <property type="project" value="UniProtKB-KW"/>
</dbReference>
<evidence type="ECO:0000256" key="6">
    <source>
        <dbReference type="SAM" id="MobiDB-lite"/>
    </source>
</evidence>
<comment type="caution">
    <text evidence="8">The sequence shown here is derived from an EMBL/GenBank/DDBJ whole genome shotgun (WGS) entry which is preliminary data.</text>
</comment>
<feature type="compositionally biased region" description="Basic and acidic residues" evidence="6">
    <location>
        <begin position="83"/>
        <end position="101"/>
    </location>
</feature>
<evidence type="ECO:0000256" key="1">
    <source>
        <dbReference type="ARBA" id="ARBA00004123"/>
    </source>
</evidence>
<protein>
    <recommendedName>
        <fullName evidence="7">PARP-type domain-containing protein</fullName>
    </recommendedName>
</protein>
<feature type="region of interest" description="Disordered" evidence="6">
    <location>
        <begin position="53"/>
        <end position="113"/>
    </location>
</feature>
<gene>
    <name evidence="8" type="ORF">ZHD862_LOCUS23820</name>
</gene>
<keyword evidence="5" id="KW-0539">Nucleus</keyword>
<evidence type="ECO:0000313" key="8">
    <source>
        <dbReference type="EMBL" id="CAF1220047.1"/>
    </source>
</evidence>
<feature type="compositionally biased region" description="Basic residues" evidence="6">
    <location>
        <begin position="61"/>
        <end position="73"/>
    </location>
</feature>
<dbReference type="Gene3D" id="3.30.1740.10">
    <property type="entry name" value="Zinc finger, PARP-type"/>
    <property type="match status" value="1"/>
</dbReference>
<reference evidence="8" key="1">
    <citation type="submission" date="2021-02" db="EMBL/GenBank/DDBJ databases">
        <authorList>
            <person name="Nowell W R."/>
        </authorList>
    </citation>
    <scope>NUCLEOTIDE SEQUENCE</scope>
</reference>
<evidence type="ECO:0000256" key="2">
    <source>
        <dbReference type="ARBA" id="ARBA00022723"/>
    </source>
</evidence>
<keyword evidence="2" id="KW-0479">Metal-binding</keyword>
<evidence type="ECO:0000259" key="7">
    <source>
        <dbReference type="PROSITE" id="PS50064"/>
    </source>
</evidence>
<dbReference type="InterPro" id="IPR036957">
    <property type="entry name" value="Znf_PARP_sf"/>
</dbReference>